<dbReference type="RefSeq" id="WP_011849752.1">
    <property type="nucleotide sequence ID" value="NC_009073.1"/>
</dbReference>
<evidence type="ECO:0000313" key="4">
    <source>
        <dbReference type="Proteomes" id="UP000001431"/>
    </source>
</evidence>
<evidence type="ECO:0000313" key="3">
    <source>
        <dbReference type="EMBL" id="ABO08494.1"/>
    </source>
</evidence>
<gene>
    <name evidence="3" type="ordered locus">Pcal_1069</name>
</gene>
<protein>
    <recommendedName>
        <fullName evidence="2">NurA domain-containing protein</fullName>
    </recommendedName>
</protein>
<dbReference type="AlphaFoldDB" id="A3MV27"/>
<dbReference type="KEGG" id="pcl:Pcal_1069"/>
<dbReference type="OrthoDB" id="15389at2157"/>
<feature type="coiled-coil region" evidence="1">
    <location>
        <begin position="17"/>
        <end position="51"/>
    </location>
</feature>
<dbReference type="Pfam" id="PF09376">
    <property type="entry name" value="NurA"/>
    <property type="match status" value="1"/>
</dbReference>
<dbReference type="SMART" id="SM00933">
    <property type="entry name" value="NurA"/>
    <property type="match status" value="1"/>
</dbReference>
<reference evidence="3" key="1">
    <citation type="submission" date="2007-02" db="EMBL/GenBank/DDBJ databases">
        <title>Complete sequence of Pyrobaculum calidifontis JCM 11548.</title>
        <authorList>
            <consortium name="US DOE Joint Genome Institute"/>
            <person name="Copeland A."/>
            <person name="Lucas S."/>
            <person name="Lapidus A."/>
            <person name="Barry K."/>
            <person name="Glavina del Rio T."/>
            <person name="Dalin E."/>
            <person name="Tice H."/>
            <person name="Pitluck S."/>
            <person name="Chain P."/>
            <person name="Malfatti S."/>
            <person name="Shin M."/>
            <person name="Vergez L."/>
            <person name="Schmutz J."/>
            <person name="Larimer F."/>
            <person name="Land M."/>
            <person name="Hauser L."/>
            <person name="Kyrpides N."/>
            <person name="Mikhailova N."/>
            <person name="Cozen A.E."/>
            <person name="Fitz-Gibbon S.T."/>
            <person name="House C.H."/>
            <person name="Saltikov C."/>
            <person name="Lowe T.M."/>
            <person name="Richardson P."/>
        </authorList>
    </citation>
    <scope>NUCLEOTIDE SEQUENCE [LARGE SCALE GENOMIC DNA]</scope>
    <source>
        <strain evidence="3">JCM 11548</strain>
    </source>
</reference>
<accession>A3MV27</accession>
<sequence length="392" mass="43382">MYEGPDTLDYWLEPDLLAALRHDMEKYVEKIAKLERVAEELKALRQALEIRAISGGKQFSAYAVDSSYGSPPLELVGGIFTVVAYGYVGVVNGAQDRFLSGTLYFSDSREGDISRFASLLERRLAARLLEARARGKKNFDVLLLDGDIAIHPLPYNLAVRGGKYEEVNRVVDRMLAAAEAGRATVVGVAKRVRSKYLSVAAGRCLPVNDKVAASVVLSPGEYFSLGKLRDLLPKWAPIHYAECEGGALRDEVLRCYRSEAPARGEKAERLCRRLREFYENFNKVLTNSAYPHLRLLGDVEVVYYKPPGSRTAVRAEVLDLGNLGLENVVGYLASTASTVTGYPQLLDSVDQYVRVSPELVEAVLTSLMLKAPGELAFTLWPTNPQKRLSGRF</sequence>
<dbReference type="EMBL" id="CP000561">
    <property type="protein sequence ID" value="ABO08494.1"/>
    <property type="molecule type" value="Genomic_DNA"/>
</dbReference>
<dbReference type="eggNOG" id="arCOG05561">
    <property type="taxonomic scope" value="Archaea"/>
</dbReference>
<dbReference type="InterPro" id="IPR018977">
    <property type="entry name" value="NurA_domain"/>
</dbReference>
<proteinExistence type="predicted"/>
<organism evidence="3 4">
    <name type="scientific">Pyrobaculum calidifontis (strain DSM 21063 / JCM 11548 / VA1)</name>
    <dbReference type="NCBI Taxonomy" id="410359"/>
    <lineage>
        <taxon>Archaea</taxon>
        <taxon>Thermoproteota</taxon>
        <taxon>Thermoprotei</taxon>
        <taxon>Thermoproteales</taxon>
        <taxon>Thermoproteaceae</taxon>
        <taxon>Pyrobaculum</taxon>
    </lineage>
</organism>
<evidence type="ECO:0000256" key="1">
    <source>
        <dbReference type="SAM" id="Coils"/>
    </source>
</evidence>
<evidence type="ECO:0000259" key="2">
    <source>
        <dbReference type="SMART" id="SM00933"/>
    </source>
</evidence>
<name>A3MV27_PYRCJ</name>
<dbReference type="Proteomes" id="UP000001431">
    <property type="component" value="Chromosome"/>
</dbReference>
<dbReference type="STRING" id="410359.Pcal_1069"/>
<keyword evidence="1" id="KW-0175">Coiled coil</keyword>
<keyword evidence="4" id="KW-1185">Reference proteome</keyword>
<dbReference type="GeneID" id="4908220"/>
<feature type="domain" description="NurA" evidence="2">
    <location>
        <begin position="59"/>
        <end position="355"/>
    </location>
</feature>
<dbReference type="HOGENOM" id="CLU_703252_0_0_2"/>